<evidence type="ECO:0000256" key="1">
    <source>
        <dbReference type="SAM" id="MobiDB-lite"/>
    </source>
</evidence>
<dbReference type="AlphaFoldDB" id="A0AAI9UNG3"/>
<accession>A0AAI9UNG3</accession>
<feature type="region of interest" description="Disordered" evidence="1">
    <location>
        <begin position="1"/>
        <end position="25"/>
    </location>
</feature>
<comment type="caution">
    <text evidence="2">The sequence shown here is derived from an EMBL/GenBank/DDBJ whole genome shotgun (WGS) entry which is preliminary data.</text>
</comment>
<evidence type="ECO:0000313" key="2">
    <source>
        <dbReference type="EMBL" id="KAK1460627.1"/>
    </source>
</evidence>
<organism evidence="2 3">
    <name type="scientific">Colletotrichum cuscutae</name>
    <dbReference type="NCBI Taxonomy" id="1209917"/>
    <lineage>
        <taxon>Eukaryota</taxon>
        <taxon>Fungi</taxon>
        <taxon>Dikarya</taxon>
        <taxon>Ascomycota</taxon>
        <taxon>Pezizomycotina</taxon>
        <taxon>Sordariomycetes</taxon>
        <taxon>Hypocreomycetidae</taxon>
        <taxon>Glomerellales</taxon>
        <taxon>Glomerellaceae</taxon>
        <taxon>Colletotrichum</taxon>
        <taxon>Colletotrichum acutatum species complex</taxon>
    </lineage>
</organism>
<dbReference type="Proteomes" id="UP001239213">
    <property type="component" value="Unassembled WGS sequence"/>
</dbReference>
<keyword evidence="3" id="KW-1185">Reference proteome</keyword>
<sequence>MWLQRPLSAVDLGKPQQDRMGHKSAKLSTLSCTINLNAGRPGAWPHASPISPVSADHRAAPSPTICSISRNEAQKEPKRKIGQKEKRDRRIRYEVKKQTTNPKPQTLGSRYCSASLHFGLLHDSSPSINRTIVPLLIVTKEPLLCCTIPMLQPQPRNVSRFSSHKFGFAQASKLVPGNWLPGVAQGKHSPPVMEPLPIHSDNASSNSGLEWGLECFNLRLFRPYCLSFHVPVPNSLFASYAPKYLAVANIEH</sequence>
<protein>
    <submittedName>
        <fullName evidence="2">Uncharacterized protein</fullName>
    </submittedName>
</protein>
<evidence type="ECO:0000313" key="3">
    <source>
        <dbReference type="Proteomes" id="UP001239213"/>
    </source>
</evidence>
<gene>
    <name evidence="2" type="ORF">CCUS01_08732</name>
</gene>
<name>A0AAI9UNG3_9PEZI</name>
<proteinExistence type="predicted"/>
<dbReference type="EMBL" id="MPDP01000272">
    <property type="protein sequence ID" value="KAK1460627.1"/>
    <property type="molecule type" value="Genomic_DNA"/>
</dbReference>
<reference evidence="2" key="1">
    <citation type="submission" date="2016-11" db="EMBL/GenBank/DDBJ databases">
        <title>The genome sequence of Colletotrichum cuscutae.</title>
        <authorList>
            <person name="Baroncelli R."/>
        </authorList>
    </citation>
    <scope>NUCLEOTIDE SEQUENCE</scope>
    <source>
        <strain evidence="2">IMI 304802</strain>
    </source>
</reference>